<reference evidence="1" key="1">
    <citation type="submission" date="2023-07" db="EMBL/GenBank/DDBJ databases">
        <authorList>
            <consortium name="AG Swart"/>
            <person name="Singh M."/>
            <person name="Singh A."/>
            <person name="Seah K."/>
            <person name="Emmerich C."/>
        </authorList>
    </citation>
    <scope>NUCLEOTIDE SEQUENCE</scope>
    <source>
        <strain evidence="1">DP1</strain>
    </source>
</reference>
<gene>
    <name evidence="1" type="ORF">ECRASSUSDP1_LOCUS9002</name>
</gene>
<proteinExistence type="predicted"/>
<evidence type="ECO:0000313" key="2">
    <source>
        <dbReference type="Proteomes" id="UP001295684"/>
    </source>
</evidence>
<dbReference type="AlphaFoldDB" id="A0AAD1ULV4"/>
<protein>
    <submittedName>
        <fullName evidence="1">Uncharacterized protein</fullName>
    </submittedName>
</protein>
<dbReference type="Proteomes" id="UP001295684">
    <property type="component" value="Unassembled WGS sequence"/>
</dbReference>
<dbReference type="EMBL" id="CAMPGE010008830">
    <property type="protein sequence ID" value="CAI2367714.1"/>
    <property type="molecule type" value="Genomic_DNA"/>
</dbReference>
<organism evidence="1 2">
    <name type="scientific">Euplotes crassus</name>
    <dbReference type="NCBI Taxonomy" id="5936"/>
    <lineage>
        <taxon>Eukaryota</taxon>
        <taxon>Sar</taxon>
        <taxon>Alveolata</taxon>
        <taxon>Ciliophora</taxon>
        <taxon>Intramacronucleata</taxon>
        <taxon>Spirotrichea</taxon>
        <taxon>Hypotrichia</taxon>
        <taxon>Euplotida</taxon>
        <taxon>Euplotidae</taxon>
        <taxon>Moneuplotes</taxon>
    </lineage>
</organism>
<name>A0AAD1ULV4_EUPCR</name>
<keyword evidence="2" id="KW-1185">Reference proteome</keyword>
<sequence length="188" mass="21546">MHQSTSQVRKLIMQKVKDKFFEERKKRDLNKISGFLSIKIDPKQPQKLMFKPKTSKNGKSKKLFGNKSKSGLNKIKEETVKTFKIFNNKTRSSCSPNQRLTMKKLKKLTRNLIVLRKSLKPIKSTLHDPTNFSFSKSSSLASLPPPDYTIINSANAGLGTYKCSFEKCPYKTPAKSTNKLFRQINWLG</sequence>
<accession>A0AAD1ULV4</accession>
<evidence type="ECO:0000313" key="1">
    <source>
        <dbReference type="EMBL" id="CAI2367714.1"/>
    </source>
</evidence>
<comment type="caution">
    <text evidence="1">The sequence shown here is derived from an EMBL/GenBank/DDBJ whole genome shotgun (WGS) entry which is preliminary data.</text>
</comment>